<dbReference type="AlphaFoldDB" id="A0A507EVE2"/>
<evidence type="ECO:0000256" key="8">
    <source>
        <dbReference type="RuleBase" id="RU004504"/>
    </source>
</evidence>
<comment type="caution">
    <text evidence="10">The sequence shown here is derived from an EMBL/GenBank/DDBJ whole genome shotgun (WGS) entry which is preliminary data.</text>
</comment>
<protein>
    <recommendedName>
        <fullName evidence="3">alanine--glyoxylate transaminase</fullName>
        <ecNumber evidence="3">2.6.1.44</ecNumber>
    </recommendedName>
</protein>
<dbReference type="PROSITE" id="PS00595">
    <property type="entry name" value="AA_TRANSFER_CLASS_5"/>
    <property type="match status" value="1"/>
</dbReference>
<proteinExistence type="inferred from homology"/>
<keyword evidence="4" id="KW-0032">Aminotransferase</keyword>
<name>A0A507EVE2_9FUNG</name>
<evidence type="ECO:0000259" key="9">
    <source>
        <dbReference type="Pfam" id="PF00266"/>
    </source>
</evidence>
<evidence type="ECO:0000256" key="7">
    <source>
        <dbReference type="RuleBase" id="RU004075"/>
    </source>
</evidence>
<dbReference type="InterPro" id="IPR020578">
    <property type="entry name" value="Aminotrans_V_PyrdxlP_BS"/>
</dbReference>
<dbReference type="Gene3D" id="3.90.1150.10">
    <property type="entry name" value="Aspartate Aminotransferase, domain 1"/>
    <property type="match status" value="1"/>
</dbReference>
<evidence type="ECO:0000256" key="6">
    <source>
        <dbReference type="ARBA" id="ARBA00022898"/>
    </source>
</evidence>
<evidence type="ECO:0000256" key="1">
    <source>
        <dbReference type="ARBA" id="ARBA00001933"/>
    </source>
</evidence>
<evidence type="ECO:0000256" key="2">
    <source>
        <dbReference type="ARBA" id="ARBA00009236"/>
    </source>
</evidence>
<dbReference type="PANTHER" id="PTHR21152:SF24">
    <property type="entry name" value="ALANINE--GLYOXYLATE AMINOTRANSFERASE 1"/>
    <property type="match status" value="1"/>
</dbReference>
<reference evidence="10 11" key="1">
    <citation type="journal article" date="2019" name="Sci. Rep.">
        <title>Comparative genomics of chytrid fungi reveal insights into the obligate biotrophic and pathogenic lifestyle of Synchytrium endobioticum.</title>
        <authorList>
            <person name="van de Vossenberg B.T.L.H."/>
            <person name="Warris S."/>
            <person name="Nguyen H.D.T."/>
            <person name="van Gent-Pelzer M.P.E."/>
            <person name="Joly D.L."/>
            <person name="van de Geest H.C."/>
            <person name="Bonants P.J.M."/>
            <person name="Smith D.S."/>
            <person name="Levesque C.A."/>
            <person name="van der Lee T.A.J."/>
        </authorList>
    </citation>
    <scope>NUCLEOTIDE SEQUENCE [LARGE SCALE GENOMIC DNA]</scope>
    <source>
        <strain evidence="10 11">CBS 675.73</strain>
    </source>
</reference>
<dbReference type="FunFam" id="3.90.1150.10:FF:000049">
    <property type="entry name" value="Alanine-glyoxylate aminotransferase 1"/>
    <property type="match status" value="1"/>
</dbReference>
<dbReference type="SUPFAM" id="SSF53383">
    <property type="entry name" value="PLP-dependent transferases"/>
    <property type="match status" value="1"/>
</dbReference>
<sequence>MYVDYAADCVLTATCQPDMIDVVLFESESRATNKNSNKNQMAHKLLMIPGPVEFDAEVLSAMATPATGHVDPAFITKFGSSLEMLRSVFYAPTGQPFVIAGSGTLTWDATAANLVESGDNVLVVNTGVFGDWFAECIGVYGGLVDSVRAPFGDRPSLAQIETALAAKKYKLITVTHVDTSTGVLNNIDDICALVKRVSPETLIALDGVCSVGAEIIKQEEWGIDVVMTGSQKALGVPPGLAIMVVSKRALDVALNRKSAPSTYFASFKKWLPIMQKYESRQPSYFATPPVQLILALHVALTQLVAAQTTLEVRFAEHRAASKRVKDTLESWGLRIVPVRRECAANTLTAVYYPSGISAGEFLPKVAAKGVLLAGGLHPEHAGKYFRVGHMNVSVMHGALNGHLDTTLNAIQTALQECGYKLGQYILCAVTQHLSGARSRLTSDLFLFLAIATEPKKQRSSVQLKNPFWGSDILVYVLSLDRGMAALCCPGTGTAFDLSKTYALKRGRRPHFVSFGAFTVSAVAAKIVASTAARTAACIAAPATSF</sequence>
<feature type="domain" description="Aminotransferase class V" evidence="9">
    <location>
        <begin position="110"/>
        <end position="377"/>
    </location>
</feature>
<organism evidence="10 11">
    <name type="scientific">Chytriomyces confervae</name>
    <dbReference type="NCBI Taxonomy" id="246404"/>
    <lineage>
        <taxon>Eukaryota</taxon>
        <taxon>Fungi</taxon>
        <taxon>Fungi incertae sedis</taxon>
        <taxon>Chytridiomycota</taxon>
        <taxon>Chytridiomycota incertae sedis</taxon>
        <taxon>Chytridiomycetes</taxon>
        <taxon>Chytridiales</taxon>
        <taxon>Chytriomycetaceae</taxon>
        <taxon>Chytriomyces</taxon>
    </lineage>
</organism>
<dbReference type="GO" id="GO:0005777">
    <property type="term" value="C:peroxisome"/>
    <property type="evidence" value="ECO:0007669"/>
    <property type="project" value="TreeGrafter"/>
</dbReference>
<keyword evidence="5" id="KW-0808">Transferase</keyword>
<dbReference type="FunFam" id="3.40.640.10:FF:000027">
    <property type="entry name" value="Serine--pyruvate aminotransferase, mitochondrial"/>
    <property type="match status" value="1"/>
</dbReference>
<dbReference type="GO" id="GO:0019265">
    <property type="term" value="P:glycine biosynthetic process, by transamination of glyoxylate"/>
    <property type="evidence" value="ECO:0007669"/>
    <property type="project" value="TreeGrafter"/>
</dbReference>
<evidence type="ECO:0000313" key="11">
    <source>
        <dbReference type="Proteomes" id="UP000320333"/>
    </source>
</evidence>
<dbReference type="PANTHER" id="PTHR21152">
    <property type="entry name" value="AMINOTRANSFERASE CLASS V"/>
    <property type="match status" value="1"/>
</dbReference>
<accession>A0A507EVE2</accession>
<dbReference type="OrthoDB" id="7403325at2759"/>
<comment type="similarity">
    <text evidence="2 7">Belongs to the class-V pyridoxal-phosphate-dependent aminotransferase family.</text>
</comment>
<dbReference type="STRING" id="246404.A0A507EVE2"/>
<evidence type="ECO:0000256" key="3">
    <source>
        <dbReference type="ARBA" id="ARBA00013049"/>
    </source>
</evidence>
<gene>
    <name evidence="10" type="ORF">CcCBS67573_g07597</name>
</gene>
<dbReference type="EC" id="2.6.1.44" evidence="3"/>
<comment type="cofactor">
    <cofactor evidence="1 8">
        <name>pyridoxal 5'-phosphate</name>
        <dbReference type="ChEBI" id="CHEBI:597326"/>
    </cofactor>
</comment>
<dbReference type="Gene3D" id="3.40.640.10">
    <property type="entry name" value="Type I PLP-dependent aspartate aminotransferase-like (Major domain)"/>
    <property type="match status" value="1"/>
</dbReference>
<dbReference type="InterPro" id="IPR000192">
    <property type="entry name" value="Aminotrans_V_dom"/>
</dbReference>
<dbReference type="Pfam" id="PF00266">
    <property type="entry name" value="Aminotran_5"/>
    <property type="match status" value="1"/>
</dbReference>
<dbReference type="Proteomes" id="UP000320333">
    <property type="component" value="Unassembled WGS sequence"/>
</dbReference>
<dbReference type="InterPro" id="IPR015422">
    <property type="entry name" value="PyrdxlP-dep_Trfase_small"/>
</dbReference>
<keyword evidence="6" id="KW-0663">Pyridoxal phosphate</keyword>
<keyword evidence="11" id="KW-1185">Reference proteome</keyword>
<evidence type="ECO:0000256" key="5">
    <source>
        <dbReference type="ARBA" id="ARBA00022679"/>
    </source>
</evidence>
<evidence type="ECO:0000256" key="4">
    <source>
        <dbReference type="ARBA" id="ARBA00022576"/>
    </source>
</evidence>
<evidence type="ECO:0000313" key="10">
    <source>
        <dbReference type="EMBL" id="TPX67158.1"/>
    </source>
</evidence>
<dbReference type="InterPro" id="IPR015424">
    <property type="entry name" value="PyrdxlP-dep_Trfase"/>
</dbReference>
<dbReference type="EMBL" id="QEAP01000410">
    <property type="protein sequence ID" value="TPX67158.1"/>
    <property type="molecule type" value="Genomic_DNA"/>
</dbReference>
<dbReference type="GO" id="GO:0004760">
    <property type="term" value="F:L-serine-pyruvate transaminase activity"/>
    <property type="evidence" value="ECO:0007669"/>
    <property type="project" value="TreeGrafter"/>
</dbReference>
<dbReference type="GO" id="GO:0008453">
    <property type="term" value="F:alanine-glyoxylate transaminase activity"/>
    <property type="evidence" value="ECO:0007669"/>
    <property type="project" value="UniProtKB-EC"/>
</dbReference>
<dbReference type="InterPro" id="IPR015421">
    <property type="entry name" value="PyrdxlP-dep_Trfase_major"/>
</dbReference>